<accession>W2PE05</accession>
<dbReference type="RefSeq" id="XP_008916452.1">
    <property type="nucleotide sequence ID" value="XM_008918204.1"/>
</dbReference>
<evidence type="ECO:0000313" key="2">
    <source>
        <dbReference type="EMBL" id="ETM98249.1"/>
    </source>
</evidence>
<evidence type="ECO:0000313" key="3">
    <source>
        <dbReference type="Proteomes" id="UP000018817"/>
    </source>
</evidence>
<evidence type="ECO:0000256" key="1">
    <source>
        <dbReference type="SAM" id="MobiDB-lite"/>
    </source>
</evidence>
<dbReference type="EMBL" id="KI669716">
    <property type="protein sequence ID" value="ETM98249.1"/>
    <property type="molecule type" value="Genomic_DNA"/>
</dbReference>
<dbReference type="GeneID" id="20188382"/>
<dbReference type="AlphaFoldDB" id="W2PE05"/>
<reference evidence="2 3" key="2">
    <citation type="submission" date="2013-11" db="EMBL/GenBank/DDBJ databases">
        <title>The Genome Sequence of Phytophthora parasitica INRA-310.</title>
        <authorList>
            <consortium name="The Broad Institute Genomics Platform"/>
            <person name="Russ C."/>
            <person name="Tyler B."/>
            <person name="Panabieres F."/>
            <person name="Shan W."/>
            <person name="Tripathy S."/>
            <person name="Grunwald N."/>
            <person name="Machado M."/>
            <person name="Johnson C.S."/>
            <person name="Arredondo F."/>
            <person name="Hong C."/>
            <person name="Coffey M."/>
            <person name="Young S.K."/>
            <person name="Zeng Q."/>
            <person name="Gargeya S."/>
            <person name="Fitzgerald M."/>
            <person name="Abouelleil A."/>
            <person name="Alvarado L."/>
            <person name="Chapman S.B."/>
            <person name="Gainer-Dewar J."/>
            <person name="Goldberg J."/>
            <person name="Griggs A."/>
            <person name="Gujja S."/>
            <person name="Hansen M."/>
            <person name="Howarth C."/>
            <person name="Imamovic A."/>
            <person name="Ireland A."/>
            <person name="Larimer J."/>
            <person name="McCowan C."/>
            <person name="Murphy C."/>
            <person name="Pearson M."/>
            <person name="Poon T.W."/>
            <person name="Priest M."/>
            <person name="Roberts A."/>
            <person name="Saif S."/>
            <person name="Shea T."/>
            <person name="Sykes S."/>
            <person name="Wortman J."/>
            <person name="Nusbaum C."/>
            <person name="Birren B."/>
        </authorList>
    </citation>
    <scope>NUCLEOTIDE SEQUENCE [LARGE SCALE GENOMIC DNA]</scope>
    <source>
        <strain evidence="2 3">INRA-310</strain>
    </source>
</reference>
<feature type="compositionally biased region" description="Basic and acidic residues" evidence="1">
    <location>
        <begin position="17"/>
        <end position="26"/>
    </location>
</feature>
<name>W2PE05_PHYN3</name>
<dbReference type="VEuPathDB" id="FungiDB:PPTG_19649"/>
<feature type="compositionally biased region" description="Basic and acidic residues" evidence="1">
    <location>
        <begin position="1"/>
        <end position="10"/>
    </location>
</feature>
<reference evidence="3" key="1">
    <citation type="submission" date="2011-12" db="EMBL/GenBank/DDBJ databases">
        <authorList>
            <consortium name="The Broad Institute Genome Sequencing Platform"/>
            <person name="Russ C."/>
            <person name="Tyler B."/>
            <person name="Panabieres F."/>
            <person name="Shan W."/>
            <person name="Tripathy S."/>
            <person name="Grunwald N."/>
            <person name="Machado M."/>
            <person name="Young S.K."/>
            <person name="Zeng Q."/>
            <person name="Gargeya S."/>
            <person name="Fitzgerald M."/>
            <person name="Haas B."/>
            <person name="Abouelleil A."/>
            <person name="Alvarado L."/>
            <person name="Arachchi H.M."/>
            <person name="Berlin A."/>
            <person name="Chapman S.B."/>
            <person name="Gearin G."/>
            <person name="Goldberg J."/>
            <person name="Griggs A."/>
            <person name="Gujja S."/>
            <person name="Hansen M."/>
            <person name="Heiman D."/>
            <person name="Howarth C."/>
            <person name="Larimer J."/>
            <person name="Lui A."/>
            <person name="MacDonald P.J.P."/>
            <person name="McCowen C."/>
            <person name="Montmayeur A."/>
            <person name="Murphy C."/>
            <person name="Neiman D."/>
            <person name="Pearson M."/>
            <person name="Priest M."/>
            <person name="Roberts A."/>
            <person name="Saif S."/>
            <person name="Shea T."/>
            <person name="Sisk P."/>
            <person name="Stolte C."/>
            <person name="Sykes S."/>
            <person name="Wortman J."/>
            <person name="Nusbaum C."/>
            <person name="Birren B."/>
        </authorList>
    </citation>
    <scope>NUCLEOTIDE SEQUENCE [LARGE SCALE GENOMIC DNA]</scope>
    <source>
        <strain evidence="3">INRA-310</strain>
    </source>
</reference>
<feature type="region of interest" description="Disordered" evidence="1">
    <location>
        <begin position="1"/>
        <end position="62"/>
    </location>
</feature>
<dbReference type="Proteomes" id="UP000018817">
    <property type="component" value="Unassembled WGS sequence"/>
</dbReference>
<gene>
    <name evidence="2" type="ORF">PPTG_19649</name>
</gene>
<protein>
    <submittedName>
        <fullName evidence="2">Uncharacterized protein</fullName>
    </submittedName>
</protein>
<proteinExistence type="predicted"/>
<sequence>MPNQRPEEMIRGFGEFPGEKSSEHRKQNPRQQQMFDKTSVDGGISSSPAVSLEGKSNEGSSS</sequence>
<organism evidence="2 3">
    <name type="scientific">Phytophthora nicotianae (strain INRA-310)</name>
    <name type="common">Phytophthora parasitica</name>
    <dbReference type="NCBI Taxonomy" id="761204"/>
    <lineage>
        <taxon>Eukaryota</taxon>
        <taxon>Sar</taxon>
        <taxon>Stramenopiles</taxon>
        <taxon>Oomycota</taxon>
        <taxon>Peronosporomycetes</taxon>
        <taxon>Peronosporales</taxon>
        <taxon>Peronosporaceae</taxon>
        <taxon>Phytophthora</taxon>
    </lineage>
</organism>